<evidence type="ECO:0000256" key="3">
    <source>
        <dbReference type="ARBA" id="ARBA00022676"/>
    </source>
</evidence>
<dbReference type="PANTHER" id="PTHR33908">
    <property type="entry name" value="MANNOSYLTRANSFERASE YKCB-RELATED"/>
    <property type="match status" value="1"/>
</dbReference>
<dbReference type="RefSeq" id="WP_114959843.1">
    <property type="nucleotide sequence ID" value="NZ_MSZW01000045.1"/>
</dbReference>
<feature type="transmembrane region" description="Helical" evidence="8">
    <location>
        <begin position="263"/>
        <end position="281"/>
    </location>
</feature>
<evidence type="ECO:0000256" key="5">
    <source>
        <dbReference type="ARBA" id="ARBA00022692"/>
    </source>
</evidence>
<dbReference type="InterPro" id="IPR050297">
    <property type="entry name" value="LipidA_mod_glycosyltrf_83"/>
</dbReference>
<dbReference type="EMBL" id="SMAP01000003">
    <property type="protein sequence ID" value="TCT24671.1"/>
    <property type="molecule type" value="Genomic_DNA"/>
</dbReference>
<evidence type="ECO:0000256" key="2">
    <source>
        <dbReference type="ARBA" id="ARBA00022475"/>
    </source>
</evidence>
<feature type="transmembrane region" description="Helical" evidence="8">
    <location>
        <begin position="172"/>
        <end position="201"/>
    </location>
</feature>
<feature type="transmembrane region" description="Helical" evidence="8">
    <location>
        <begin position="353"/>
        <end position="373"/>
    </location>
</feature>
<feature type="transmembrane region" description="Helical" evidence="8">
    <location>
        <begin position="93"/>
        <end position="111"/>
    </location>
</feature>
<keyword evidence="6 8" id="KW-1133">Transmembrane helix</keyword>
<feature type="transmembrane region" description="Helical" evidence="8">
    <location>
        <begin position="301"/>
        <end position="317"/>
    </location>
</feature>
<dbReference type="GO" id="GO:0010041">
    <property type="term" value="P:response to iron(III) ion"/>
    <property type="evidence" value="ECO:0007669"/>
    <property type="project" value="TreeGrafter"/>
</dbReference>
<gene>
    <name evidence="10" type="ORF">EDC34_10310</name>
</gene>
<dbReference type="GO" id="GO:0005886">
    <property type="term" value="C:plasma membrane"/>
    <property type="evidence" value="ECO:0007669"/>
    <property type="project" value="UniProtKB-SubCell"/>
</dbReference>
<feature type="transmembrane region" description="Helical" evidence="8">
    <location>
        <begin position="208"/>
        <end position="230"/>
    </location>
</feature>
<protein>
    <submittedName>
        <fullName evidence="10">4-amino-4-deoxy-L-arabinose transferase-like glycosyltransferase</fullName>
    </submittedName>
</protein>
<evidence type="ECO:0000313" key="11">
    <source>
        <dbReference type="Proteomes" id="UP000295414"/>
    </source>
</evidence>
<proteinExistence type="predicted"/>
<dbReference type="OrthoDB" id="9775035at2"/>
<dbReference type="PANTHER" id="PTHR33908:SF3">
    <property type="entry name" value="UNDECAPRENYL PHOSPHATE-ALPHA-4-AMINO-4-DEOXY-L-ARABINOSE ARABINOSYL TRANSFERASE"/>
    <property type="match status" value="1"/>
</dbReference>
<feature type="domain" description="Glycosyltransferase RgtA/B/C/D-like" evidence="9">
    <location>
        <begin position="65"/>
        <end position="229"/>
    </location>
</feature>
<dbReference type="AlphaFoldDB" id="A0A4R3N860"/>
<organism evidence="10 11">
    <name type="scientific">Thermomonas haemolytica</name>
    <dbReference type="NCBI Taxonomy" id="141949"/>
    <lineage>
        <taxon>Bacteria</taxon>
        <taxon>Pseudomonadati</taxon>
        <taxon>Pseudomonadota</taxon>
        <taxon>Gammaproteobacteria</taxon>
        <taxon>Lysobacterales</taxon>
        <taxon>Lysobacteraceae</taxon>
        <taxon>Thermomonas</taxon>
    </lineage>
</organism>
<reference evidence="10 11" key="1">
    <citation type="submission" date="2019-03" db="EMBL/GenBank/DDBJ databases">
        <title>Genomic Encyclopedia of Type Strains, Phase IV (KMG-IV): sequencing the most valuable type-strain genomes for metagenomic binning, comparative biology and taxonomic classification.</title>
        <authorList>
            <person name="Goeker M."/>
        </authorList>
    </citation>
    <scope>NUCLEOTIDE SEQUENCE [LARGE SCALE GENOMIC DNA]</scope>
    <source>
        <strain evidence="10 11">DSM 13605</strain>
    </source>
</reference>
<dbReference type="GO" id="GO:0016763">
    <property type="term" value="F:pentosyltransferase activity"/>
    <property type="evidence" value="ECO:0007669"/>
    <property type="project" value="TreeGrafter"/>
</dbReference>
<keyword evidence="11" id="KW-1185">Reference proteome</keyword>
<feature type="transmembrane region" description="Helical" evidence="8">
    <location>
        <begin position="140"/>
        <end position="160"/>
    </location>
</feature>
<dbReference type="Pfam" id="PF13231">
    <property type="entry name" value="PMT_2"/>
    <property type="match status" value="1"/>
</dbReference>
<evidence type="ECO:0000256" key="4">
    <source>
        <dbReference type="ARBA" id="ARBA00022679"/>
    </source>
</evidence>
<evidence type="ECO:0000256" key="8">
    <source>
        <dbReference type="SAM" id="Phobius"/>
    </source>
</evidence>
<sequence length="524" mass="57814">MSTRLQDDRRGLARVALLALLWLGLLAWARPLMLPDEGRYVGVAWGMLRSGDWLTPTLDGLPYFHKPPLFYWITAAAMKLLGVWEWPARLASILGAWAGALAVFALLRRWWGERDARLALWVLLLQPAFYLGAQFANLDMLVAGAITVTIALLAQAALALERGLPYRGALLGAYVAAALAVLAKGLIGMVLPGLVVTAWLLSGGRWRTWLHLLSLPGLVLFALIAAPWFIAMQQRFPEFLHYFFVVQHFQRFAETGFNNVQPFWFYPAVLVLATLPWLPWLKPLLARGQAVDPLRADLRRLMWLWVVVVTAFFSLPASKLVGYILPAIPPLAVLLADGIAAHRQRHGHLGRGIWVSAGVSVALCVLAIGLLAARTPNSSKELGLELRAQRQAGEPVFLLGEYYFDLPIYARLEQPEVYVLDWDDPAIRRRDTWRKELADAGDFDPALAARLLLRPPQLALALCRVPVAWLVGPKTAPQAFPLLGQARQVAANDEAALWRITPETPSVRAALGCPGTPIAGSAAR</sequence>
<evidence type="ECO:0000313" key="10">
    <source>
        <dbReference type="EMBL" id="TCT24671.1"/>
    </source>
</evidence>
<name>A0A4R3N860_9GAMM</name>
<dbReference type="InterPro" id="IPR038731">
    <property type="entry name" value="RgtA/B/C-like"/>
</dbReference>
<keyword evidence="4 10" id="KW-0808">Transferase</keyword>
<evidence type="ECO:0000256" key="7">
    <source>
        <dbReference type="ARBA" id="ARBA00023136"/>
    </source>
</evidence>
<comment type="caution">
    <text evidence="10">The sequence shown here is derived from an EMBL/GenBank/DDBJ whole genome shotgun (WGS) entry which is preliminary data.</text>
</comment>
<keyword evidence="7 8" id="KW-0472">Membrane</keyword>
<accession>A0A4R3N860</accession>
<evidence type="ECO:0000256" key="1">
    <source>
        <dbReference type="ARBA" id="ARBA00004651"/>
    </source>
</evidence>
<keyword evidence="2" id="KW-1003">Cell membrane</keyword>
<dbReference type="Proteomes" id="UP000295414">
    <property type="component" value="Unassembled WGS sequence"/>
</dbReference>
<evidence type="ECO:0000259" key="9">
    <source>
        <dbReference type="Pfam" id="PF13231"/>
    </source>
</evidence>
<comment type="subcellular location">
    <subcellularLocation>
        <location evidence="1">Cell membrane</location>
        <topology evidence="1">Multi-pass membrane protein</topology>
    </subcellularLocation>
</comment>
<feature type="transmembrane region" description="Helical" evidence="8">
    <location>
        <begin position="12"/>
        <end position="29"/>
    </location>
</feature>
<evidence type="ECO:0000256" key="6">
    <source>
        <dbReference type="ARBA" id="ARBA00022989"/>
    </source>
</evidence>
<keyword evidence="5 8" id="KW-0812">Transmembrane</keyword>
<keyword evidence="3" id="KW-0328">Glycosyltransferase</keyword>
<dbReference type="GO" id="GO:0009103">
    <property type="term" value="P:lipopolysaccharide biosynthetic process"/>
    <property type="evidence" value="ECO:0007669"/>
    <property type="project" value="UniProtKB-ARBA"/>
</dbReference>